<evidence type="ECO:0000313" key="4">
    <source>
        <dbReference type="Proteomes" id="UP000228380"/>
    </source>
</evidence>
<organism evidence="4 5">
    <name type="scientific">Phoenix dactylifera</name>
    <name type="common">Date palm</name>
    <dbReference type="NCBI Taxonomy" id="42345"/>
    <lineage>
        <taxon>Eukaryota</taxon>
        <taxon>Viridiplantae</taxon>
        <taxon>Streptophyta</taxon>
        <taxon>Embryophyta</taxon>
        <taxon>Tracheophyta</taxon>
        <taxon>Spermatophyta</taxon>
        <taxon>Magnoliopsida</taxon>
        <taxon>Liliopsida</taxon>
        <taxon>Arecaceae</taxon>
        <taxon>Coryphoideae</taxon>
        <taxon>Phoeniceae</taxon>
        <taxon>Phoenix</taxon>
    </lineage>
</organism>
<dbReference type="PANTHER" id="PTHR43116">
    <property type="entry name" value="PEPTIDE CHAIN RELEASE FACTOR 2"/>
    <property type="match status" value="1"/>
</dbReference>
<reference evidence="5" key="2">
    <citation type="submission" date="2025-08" db="UniProtKB">
        <authorList>
            <consortium name="RefSeq"/>
        </authorList>
    </citation>
    <scope>IDENTIFICATION</scope>
    <source>
        <tissue evidence="5">Young leaves</tissue>
    </source>
</reference>
<sequence>MSSFIPSGSLWLMERLQLILPQALNLPRAPLSYSGRTPRFSHAGHAPPRTKWTLPSFLASGNPLPLSPLSPPVQFAKPGSQSSVRTDPETAEWAMQDFYALRKDVEATAERVDEIRASAGLERLEEELAVLEKKAADSSLWDNPSKAQEILLSLTDVKEKIKLLTDFKTQVEEAETIVNLTEELESIDTSLLEEASNIIRDLSNALDRFELTQLLSGPYDKEGAVVTITAGAGGTDAQDWAEMLLRMYVRWGEKQRYKIKVLEKSMGEEAGIKAATVELEGRFVYGYLSGEKGTHRIVRQSPFNAKGLRQTSFAGVEVMPLLPEESLDVEIPEEDLEITYSRAGGKGGQNVNKVESAVRIVHIPTGVTVRCTEERTQLANKIKALSRLKAKLLVIAEEQRASEIKQIRGDAVKAEWGQQIRNYVFHPYKLVKDVRTGCETSDITSVMDGGLEAFIKAYLRYKYTTSMSERNTK</sequence>
<dbReference type="GO" id="GO:0016149">
    <property type="term" value="F:translation release factor activity, codon specific"/>
    <property type="evidence" value="ECO:0007669"/>
    <property type="project" value="InterPro"/>
</dbReference>
<protein>
    <submittedName>
        <fullName evidence="5">Peptide chain release factor PrfB1, chloroplastic</fullName>
    </submittedName>
</protein>
<dbReference type="Gene3D" id="3.30.160.20">
    <property type="match status" value="1"/>
</dbReference>
<dbReference type="AlphaFoldDB" id="A0A8B7BYZ2"/>
<dbReference type="InterPro" id="IPR005139">
    <property type="entry name" value="PCRF"/>
</dbReference>
<dbReference type="InterPro" id="IPR004374">
    <property type="entry name" value="PrfB"/>
</dbReference>
<reference evidence="4" key="1">
    <citation type="journal article" date="2019" name="Nat. Commun.">
        <title>Genome-wide association mapping of date palm fruit traits.</title>
        <authorList>
            <person name="Hazzouri K.M."/>
            <person name="Gros-Balthazard M."/>
            <person name="Flowers J.M."/>
            <person name="Copetti D."/>
            <person name="Lemansour A."/>
            <person name="Lebrun M."/>
            <person name="Masmoudi K."/>
            <person name="Ferrand S."/>
            <person name="Dhar M.I."/>
            <person name="Fresquez Z.A."/>
            <person name="Rosas U."/>
            <person name="Zhang J."/>
            <person name="Talag J."/>
            <person name="Lee S."/>
            <person name="Kudrna D."/>
            <person name="Powell R.F."/>
            <person name="Leitch I.J."/>
            <person name="Krueger R.R."/>
            <person name="Wing R.A."/>
            <person name="Amiri K.M.A."/>
            <person name="Purugganan M.D."/>
        </authorList>
    </citation>
    <scope>NUCLEOTIDE SEQUENCE [LARGE SCALE GENOMIC DNA]</scope>
    <source>
        <strain evidence="4">cv. Khalas</strain>
    </source>
</reference>
<gene>
    <name evidence="5" type="primary">LOC103706044</name>
</gene>
<accession>A0A8B7BYZ2</accession>
<evidence type="ECO:0000256" key="1">
    <source>
        <dbReference type="ARBA" id="ARBA00010835"/>
    </source>
</evidence>
<name>A0A8B7BYZ2_PHODC</name>
<evidence type="ECO:0000256" key="2">
    <source>
        <dbReference type="ARBA" id="ARBA00022917"/>
    </source>
</evidence>
<comment type="similarity">
    <text evidence="1">Belongs to the prokaryotic/mitochondrial release factor family.</text>
</comment>
<dbReference type="KEGG" id="pda:103706044"/>
<dbReference type="HAMAP" id="MF_00094">
    <property type="entry name" value="Rel_fac_2"/>
    <property type="match status" value="1"/>
</dbReference>
<keyword evidence="2" id="KW-0648">Protein biosynthesis</keyword>
<dbReference type="Proteomes" id="UP000228380">
    <property type="component" value="Chromosome 1"/>
</dbReference>
<proteinExistence type="inferred from homology"/>
<dbReference type="Gene3D" id="1.20.58.410">
    <property type="entry name" value="Release factor"/>
    <property type="match status" value="1"/>
</dbReference>
<dbReference type="RefSeq" id="XP_008788225.2">
    <property type="nucleotide sequence ID" value="XM_008790003.4"/>
</dbReference>
<dbReference type="PROSITE" id="PS00745">
    <property type="entry name" value="RF_PROK_I"/>
    <property type="match status" value="1"/>
</dbReference>
<dbReference type="OrthoDB" id="2019491at2759"/>
<dbReference type="GO" id="GO:0005737">
    <property type="term" value="C:cytoplasm"/>
    <property type="evidence" value="ECO:0007669"/>
    <property type="project" value="InterPro"/>
</dbReference>
<dbReference type="Pfam" id="PF00472">
    <property type="entry name" value="RF-1"/>
    <property type="match status" value="1"/>
</dbReference>
<dbReference type="InterPro" id="IPR045853">
    <property type="entry name" value="Pep_chain_release_fac_I_sf"/>
</dbReference>
<dbReference type="Gene3D" id="3.30.70.1660">
    <property type="match status" value="1"/>
</dbReference>
<dbReference type="SMART" id="SM00937">
    <property type="entry name" value="PCRF"/>
    <property type="match status" value="1"/>
</dbReference>
<dbReference type="Pfam" id="PF03462">
    <property type="entry name" value="PCRF"/>
    <property type="match status" value="1"/>
</dbReference>
<evidence type="ECO:0000259" key="3">
    <source>
        <dbReference type="PROSITE" id="PS00745"/>
    </source>
</evidence>
<evidence type="ECO:0000313" key="5">
    <source>
        <dbReference type="RefSeq" id="XP_008788225.2"/>
    </source>
</evidence>
<keyword evidence="4" id="KW-1185">Reference proteome</keyword>
<dbReference type="GeneID" id="103706044"/>
<dbReference type="SUPFAM" id="SSF75620">
    <property type="entry name" value="Release factor"/>
    <property type="match status" value="1"/>
</dbReference>
<dbReference type="InterPro" id="IPR000352">
    <property type="entry name" value="Pep_chain_release_fac_I"/>
</dbReference>
<feature type="domain" description="Prokaryotic-type class I peptide chain release factors" evidence="3">
    <location>
        <begin position="342"/>
        <end position="358"/>
    </location>
</feature>
<dbReference type="PANTHER" id="PTHR43116:SF3">
    <property type="entry name" value="CLASS I PEPTIDE CHAIN RELEASE FACTOR"/>
    <property type="match status" value="1"/>
</dbReference>
<dbReference type="NCBIfam" id="TIGR00020">
    <property type="entry name" value="prfB"/>
    <property type="match status" value="1"/>
</dbReference>